<keyword evidence="3" id="KW-0472">Membrane</keyword>
<dbReference type="PROSITE" id="PS00674">
    <property type="entry name" value="AAA"/>
    <property type="match status" value="1"/>
</dbReference>
<evidence type="ECO:0000256" key="6">
    <source>
        <dbReference type="SAM" id="MobiDB-lite"/>
    </source>
</evidence>
<dbReference type="Gene3D" id="3.40.50.300">
    <property type="entry name" value="P-loop containing nucleotide triphosphate hydrolases"/>
    <property type="match status" value="1"/>
</dbReference>
<proteinExistence type="predicted"/>
<keyword evidence="7" id="KW-0732">Signal</keyword>
<evidence type="ECO:0000256" key="7">
    <source>
        <dbReference type="SAM" id="SignalP"/>
    </source>
</evidence>
<feature type="chain" id="PRO_5043371505" description="AAA+ ATPase domain-containing protein" evidence="7">
    <location>
        <begin position="23"/>
        <end position="811"/>
    </location>
</feature>
<dbReference type="Pfam" id="PF24933">
    <property type="entry name" value="DUF7751"/>
    <property type="match status" value="1"/>
</dbReference>
<dbReference type="FunFam" id="3.40.50.300:FF:000416">
    <property type="entry name" value="p-loop nucleoside triphosphate hydrolase superfamily protein"/>
    <property type="match status" value="1"/>
</dbReference>
<keyword evidence="10" id="KW-1185">Reference proteome</keyword>
<keyword evidence="5" id="KW-0496">Mitochondrion</keyword>
<feature type="compositionally biased region" description="Basic and acidic residues" evidence="6">
    <location>
        <begin position="728"/>
        <end position="741"/>
    </location>
</feature>
<dbReference type="EMBL" id="BAABME010005314">
    <property type="protein sequence ID" value="GAA0165257.1"/>
    <property type="molecule type" value="Genomic_DNA"/>
</dbReference>
<protein>
    <recommendedName>
        <fullName evidence="8">AAA+ ATPase domain-containing protein</fullName>
    </recommendedName>
</protein>
<evidence type="ECO:0000313" key="10">
    <source>
        <dbReference type="Proteomes" id="UP001454036"/>
    </source>
</evidence>
<keyword evidence="2" id="KW-0547">Nucleotide-binding</keyword>
<dbReference type="Proteomes" id="UP001454036">
    <property type="component" value="Unassembled WGS sequence"/>
</dbReference>
<dbReference type="Pfam" id="PF17862">
    <property type="entry name" value="AAA_lid_3"/>
    <property type="match status" value="1"/>
</dbReference>
<evidence type="ECO:0000256" key="2">
    <source>
        <dbReference type="ARBA" id="ARBA00022741"/>
    </source>
</evidence>
<evidence type="ECO:0000256" key="4">
    <source>
        <dbReference type="ARBA" id="ARBA00022840"/>
    </source>
</evidence>
<dbReference type="PANTHER" id="PTHR45644:SF83">
    <property type="entry name" value="P-LOOP CONTAINING NUCLEOSIDE TRIPHOSPHATE HYDROLASES SUPERFAMILY PROTEIN"/>
    <property type="match status" value="1"/>
</dbReference>
<dbReference type="GO" id="GO:0005524">
    <property type="term" value="F:ATP binding"/>
    <property type="evidence" value="ECO:0007669"/>
    <property type="project" value="UniProtKB-KW"/>
</dbReference>
<evidence type="ECO:0000259" key="8">
    <source>
        <dbReference type="SMART" id="SM00382"/>
    </source>
</evidence>
<feature type="domain" description="AAA+ ATPase" evidence="8">
    <location>
        <begin position="535"/>
        <end position="672"/>
    </location>
</feature>
<feature type="signal peptide" evidence="7">
    <location>
        <begin position="1"/>
        <end position="22"/>
    </location>
</feature>
<keyword evidence="3" id="KW-1000">Mitochondrion outer membrane</keyword>
<feature type="compositionally biased region" description="Basic and acidic residues" evidence="6">
    <location>
        <begin position="436"/>
        <end position="447"/>
    </location>
</feature>
<name>A0AAV3QQL5_LITER</name>
<dbReference type="Pfam" id="PF00004">
    <property type="entry name" value="AAA"/>
    <property type="match status" value="1"/>
</dbReference>
<comment type="caution">
    <text evidence="9">The sequence shown here is derived from an EMBL/GenBank/DDBJ whole genome shotgun (WGS) entry which is preliminary data.</text>
</comment>
<dbReference type="InterPro" id="IPR003593">
    <property type="entry name" value="AAA+_ATPase"/>
</dbReference>
<feature type="region of interest" description="Disordered" evidence="6">
    <location>
        <begin position="727"/>
        <end position="756"/>
    </location>
</feature>
<dbReference type="SMART" id="SM00382">
    <property type="entry name" value="AAA"/>
    <property type="match status" value="1"/>
</dbReference>
<feature type="region of interest" description="Disordered" evidence="6">
    <location>
        <begin position="436"/>
        <end position="470"/>
    </location>
</feature>
<dbReference type="InterPro" id="IPR003960">
    <property type="entry name" value="ATPase_AAA_CS"/>
</dbReference>
<dbReference type="InterPro" id="IPR041569">
    <property type="entry name" value="AAA_lid_3"/>
</dbReference>
<gene>
    <name evidence="9" type="ORF">LIER_20703</name>
</gene>
<feature type="compositionally biased region" description="Low complexity" evidence="6">
    <location>
        <begin position="214"/>
        <end position="228"/>
    </location>
</feature>
<evidence type="ECO:0000256" key="3">
    <source>
        <dbReference type="ARBA" id="ARBA00022787"/>
    </source>
</evidence>
<evidence type="ECO:0000256" key="5">
    <source>
        <dbReference type="ARBA" id="ARBA00023128"/>
    </source>
</evidence>
<evidence type="ECO:0000256" key="1">
    <source>
        <dbReference type="ARBA" id="ARBA00004572"/>
    </source>
</evidence>
<dbReference type="InterPro" id="IPR051701">
    <property type="entry name" value="Mito_OM_Translocase_MSP1"/>
</dbReference>
<dbReference type="GO" id="GO:0005741">
    <property type="term" value="C:mitochondrial outer membrane"/>
    <property type="evidence" value="ECO:0007669"/>
    <property type="project" value="UniProtKB-SubCell"/>
</dbReference>
<comment type="subcellular location">
    <subcellularLocation>
        <location evidence="1">Mitochondrion outer membrane</location>
        <topology evidence="1">Single-pass membrane protein</topology>
    </subcellularLocation>
</comment>
<accession>A0AAV3QQL5</accession>
<dbReference type="SUPFAM" id="SSF52540">
    <property type="entry name" value="P-loop containing nucleoside triphosphate hydrolases"/>
    <property type="match status" value="2"/>
</dbReference>
<dbReference type="GO" id="GO:0016887">
    <property type="term" value="F:ATP hydrolysis activity"/>
    <property type="evidence" value="ECO:0007669"/>
    <property type="project" value="InterPro"/>
</dbReference>
<dbReference type="InterPro" id="IPR027417">
    <property type="entry name" value="P-loop_NTPase"/>
</dbReference>
<dbReference type="InterPro" id="IPR003959">
    <property type="entry name" value="ATPase_AAA_core"/>
</dbReference>
<organism evidence="9 10">
    <name type="scientific">Lithospermum erythrorhizon</name>
    <name type="common">Purple gromwell</name>
    <name type="synonym">Lithospermum officinale var. erythrorhizon</name>
    <dbReference type="NCBI Taxonomy" id="34254"/>
    <lineage>
        <taxon>Eukaryota</taxon>
        <taxon>Viridiplantae</taxon>
        <taxon>Streptophyta</taxon>
        <taxon>Embryophyta</taxon>
        <taxon>Tracheophyta</taxon>
        <taxon>Spermatophyta</taxon>
        <taxon>Magnoliopsida</taxon>
        <taxon>eudicotyledons</taxon>
        <taxon>Gunneridae</taxon>
        <taxon>Pentapetalae</taxon>
        <taxon>asterids</taxon>
        <taxon>lamiids</taxon>
        <taxon>Boraginales</taxon>
        <taxon>Boraginaceae</taxon>
        <taxon>Boraginoideae</taxon>
        <taxon>Lithospermeae</taxon>
        <taxon>Lithospermum</taxon>
    </lineage>
</organism>
<dbReference type="InterPro" id="IPR056653">
    <property type="entry name" value="DUF7751"/>
</dbReference>
<dbReference type="AlphaFoldDB" id="A0AAV3QQL5"/>
<reference evidence="9 10" key="1">
    <citation type="submission" date="2024-01" db="EMBL/GenBank/DDBJ databases">
        <title>The complete chloroplast genome sequence of Lithospermum erythrorhizon: insights into the phylogenetic relationship among Boraginaceae species and the maternal lineages of purple gromwells.</title>
        <authorList>
            <person name="Okada T."/>
            <person name="Watanabe K."/>
        </authorList>
    </citation>
    <scope>NUCLEOTIDE SEQUENCE [LARGE SCALE GENOMIC DNA]</scope>
</reference>
<sequence>MVQKHVLLSALSVGVGLGLGLASSQAVSKWTMAGEGITTEKIEMELQRLIVDGRDILLSFDDFPYYLSEQTRVLLKSAAFVHLKHLDVSKHTRNLSPASRTILLSGPAELYQQALAEALAQYFGAKLLLLDMNEFSRKLRSKYGNPNNESCFKRSISEATYERISRFFGNLSIITTRDDNGGALFRQNSGRDRKSRGMEGGNCSFKSRRNDAVSSDMSSISSQASSNSAPLKENTSWPFDENVLLQTLFKVLNSYSESGRIIFYLRDVDRLILSSPRLYKLFEGLLKKLSGSVLVLGSRMLESDYVNGKADENLKHLFPYNIDIKPPEDENRLIKWKTQLEEDMKWIKFQDNKNHIAEVLAANDLDCDDLCSICQADRMVLSNYIEEIVMSAISHHLMNNSNQEYRNGKLLISSNSLSHGLSIFQEGYSCKDTLERETNADGSKGPESKAGNLRAENKNEAEKTSLSYPSATKPVEILPDNEFEKRIRPAVIPANEIGITFEDIGALEETKESLQELVMLPLQRPDLFKGGILKPCRGLLLFGPPGTGKTMLAKAIANEAGASFINVSMSTITSKWFGEDEKYVRALFTLAAKVSPTIIFVDEVDGMLGQRTRAGEHEAMRKIKNEFMTHWDGLLTKRDERILVLAATNRPFDLDEAIIRRFERRILVGMPSAENREKILRTLLAKEHGGDLDFKELATMTEGYSGSDLKNLCTTAAYRPVREFIQQEQKDKKKRVEEGKNSGDSSDANEKPKEERVVSLRPLRMEDMRQAKNQIAASFASEGSIMNELKQWNELYGEGGSRKKQQLTYFL</sequence>
<dbReference type="PANTHER" id="PTHR45644">
    <property type="entry name" value="AAA ATPASE, PUTATIVE (AFU_ORTHOLOGUE AFUA_2G12920)-RELATED-RELATED"/>
    <property type="match status" value="1"/>
</dbReference>
<dbReference type="Gene3D" id="1.10.8.60">
    <property type="match status" value="1"/>
</dbReference>
<keyword evidence="4" id="KW-0067">ATP-binding</keyword>
<feature type="region of interest" description="Disordered" evidence="6">
    <location>
        <begin position="184"/>
        <end position="233"/>
    </location>
</feature>
<evidence type="ECO:0000313" key="9">
    <source>
        <dbReference type="EMBL" id="GAA0165257.1"/>
    </source>
</evidence>